<name>T1JWX1_TETUR</name>
<organism evidence="5 6">
    <name type="scientific">Tetranychus urticae</name>
    <name type="common">Two-spotted spider mite</name>
    <dbReference type="NCBI Taxonomy" id="32264"/>
    <lineage>
        <taxon>Eukaryota</taxon>
        <taxon>Metazoa</taxon>
        <taxon>Ecdysozoa</taxon>
        <taxon>Arthropoda</taxon>
        <taxon>Chelicerata</taxon>
        <taxon>Arachnida</taxon>
        <taxon>Acari</taxon>
        <taxon>Acariformes</taxon>
        <taxon>Trombidiformes</taxon>
        <taxon>Prostigmata</taxon>
        <taxon>Eleutherengona</taxon>
        <taxon>Raphignathae</taxon>
        <taxon>Tetranychoidea</taxon>
        <taxon>Tetranychidae</taxon>
        <taxon>Tetranychus</taxon>
    </lineage>
</organism>
<feature type="domain" description="EF-hand" evidence="4">
    <location>
        <begin position="26"/>
        <end position="61"/>
    </location>
</feature>
<evidence type="ECO:0000313" key="5">
    <source>
        <dbReference type="EnsemblMetazoa" id="tetur02g09810.1"/>
    </source>
</evidence>
<dbReference type="FunFam" id="1.10.238.10:FF:000178">
    <property type="entry name" value="Calmodulin-2 A"/>
    <property type="match status" value="1"/>
</dbReference>
<reference evidence="6" key="1">
    <citation type="submission" date="2011-08" db="EMBL/GenBank/DDBJ databases">
        <authorList>
            <person name="Rombauts S."/>
        </authorList>
    </citation>
    <scope>NUCLEOTIDE SEQUENCE</scope>
    <source>
        <strain evidence="6">London</strain>
    </source>
</reference>
<evidence type="ECO:0000259" key="4">
    <source>
        <dbReference type="PROSITE" id="PS50222"/>
    </source>
</evidence>
<protein>
    <recommendedName>
        <fullName evidence="4">EF-hand domain-containing protein</fullName>
    </recommendedName>
</protein>
<dbReference type="Pfam" id="PF13499">
    <property type="entry name" value="EF-hand_7"/>
    <property type="match status" value="1"/>
</dbReference>
<dbReference type="SUPFAM" id="SSF47473">
    <property type="entry name" value="EF-hand"/>
    <property type="match status" value="1"/>
</dbReference>
<sequence length="103" mass="11895">MEERKRPKGCGTSGKAGDKMDSLSDEVRQDIKDAFDMFDRDGKGTIELTNLKLAMRALGFEPKKEEIKKITAEFVKDDKSMVAYDDFCNLMARKIFVRFDQFR</sequence>
<dbReference type="AlphaFoldDB" id="T1JWX1"/>
<dbReference type="STRING" id="32264.T1JWX1"/>
<dbReference type="EnsemblMetazoa" id="tetur02g09810.1">
    <property type="protein sequence ID" value="tetur02g09810.1"/>
    <property type="gene ID" value="tetur02g09810"/>
</dbReference>
<dbReference type="InterPro" id="IPR002048">
    <property type="entry name" value="EF_hand_dom"/>
</dbReference>
<dbReference type="PANTHER" id="PTHR23048:SF59">
    <property type="entry name" value="EF-HAND SUPERFAMILY PROTEIN"/>
    <property type="match status" value="1"/>
</dbReference>
<dbReference type="GO" id="GO:0005509">
    <property type="term" value="F:calcium ion binding"/>
    <property type="evidence" value="ECO:0007669"/>
    <property type="project" value="InterPro"/>
</dbReference>
<evidence type="ECO:0000256" key="1">
    <source>
        <dbReference type="ARBA" id="ARBA00022737"/>
    </source>
</evidence>
<dbReference type="SMART" id="SM00054">
    <property type="entry name" value="EFh"/>
    <property type="match status" value="1"/>
</dbReference>
<dbReference type="eggNOG" id="KOG0028">
    <property type="taxonomic scope" value="Eukaryota"/>
</dbReference>
<dbReference type="PANTHER" id="PTHR23048">
    <property type="entry name" value="MYOSIN LIGHT CHAIN 1, 3"/>
    <property type="match status" value="1"/>
</dbReference>
<dbReference type="EMBL" id="CAEY01000816">
    <property type="status" value="NOT_ANNOTATED_CDS"/>
    <property type="molecule type" value="Genomic_DNA"/>
</dbReference>
<dbReference type="HOGENOM" id="CLU_061288_22_4_1"/>
<evidence type="ECO:0000256" key="2">
    <source>
        <dbReference type="ARBA" id="ARBA00022837"/>
    </source>
</evidence>
<dbReference type="GO" id="GO:0016460">
    <property type="term" value="C:myosin II complex"/>
    <property type="evidence" value="ECO:0007669"/>
    <property type="project" value="TreeGrafter"/>
</dbReference>
<dbReference type="Gene3D" id="1.10.238.10">
    <property type="entry name" value="EF-hand"/>
    <property type="match status" value="1"/>
</dbReference>
<reference evidence="5" key="2">
    <citation type="submission" date="2015-06" db="UniProtKB">
        <authorList>
            <consortium name="EnsemblMetazoa"/>
        </authorList>
    </citation>
    <scope>IDENTIFICATION</scope>
</reference>
<accession>T1JWX1</accession>
<dbReference type="CDD" id="cd00051">
    <property type="entry name" value="EFh"/>
    <property type="match status" value="1"/>
</dbReference>
<proteinExistence type="predicted"/>
<feature type="region of interest" description="Disordered" evidence="3">
    <location>
        <begin position="1"/>
        <end position="23"/>
    </location>
</feature>
<evidence type="ECO:0000256" key="3">
    <source>
        <dbReference type="SAM" id="MobiDB-lite"/>
    </source>
</evidence>
<dbReference type="InterPro" id="IPR011992">
    <property type="entry name" value="EF-hand-dom_pair"/>
</dbReference>
<keyword evidence="1" id="KW-0677">Repeat</keyword>
<keyword evidence="2" id="KW-0106">Calcium</keyword>
<dbReference type="InterPro" id="IPR050230">
    <property type="entry name" value="CALM/Myosin/TropC-like"/>
</dbReference>
<evidence type="ECO:0000313" key="6">
    <source>
        <dbReference type="Proteomes" id="UP000015104"/>
    </source>
</evidence>
<keyword evidence="6" id="KW-1185">Reference proteome</keyword>
<dbReference type="Proteomes" id="UP000015104">
    <property type="component" value="Unassembled WGS sequence"/>
</dbReference>
<dbReference type="PROSITE" id="PS50222">
    <property type="entry name" value="EF_HAND_2"/>
    <property type="match status" value="1"/>
</dbReference>